<feature type="compositionally biased region" description="Low complexity" evidence="1">
    <location>
        <begin position="166"/>
        <end position="197"/>
    </location>
</feature>
<feature type="region of interest" description="Disordered" evidence="1">
    <location>
        <begin position="494"/>
        <end position="613"/>
    </location>
</feature>
<feature type="compositionally biased region" description="Pro residues" evidence="1">
    <location>
        <begin position="230"/>
        <end position="239"/>
    </location>
</feature>
<feature type="compositionally biased region" description="Polar residues" evidence="1">
    <location>
        <begin position="305"/>
        <end position="315"/>
    </location>
</feature>
<feature type="compositionally biased region" description="Gly residues" evidence="1">
    <location>
        <begin position="424"/>
        <end position="434"/>
    </location>
</feature>
<accession>A0A9P5D676</accession>
<organism evidence="2 3">
    <name type="scientific">Geosmithia morbida</name>
    <dbReference type="NCBI Taxonomy" id="1094350"/>
    <lineage>
        <taxon>Eukaryota</taxon>
        <taxon>Fungi</taxon>
        <taxon>Dikarya</taxon>
        <taxon>Ascomycota</taxon>
        <taxon>Pezizomycotina</taxon>
        <taxon>Sordariomycetes</taxon>
        <taxon>Hypocreomycetidae</taxon>
        <taxon>Hypocreales</taxon>
        <taxon>Bionectriaceae</taxon>
        <taxon>Geosmithia</taxon>
    </lineage>
</organism>
<name>A0A9P5D676_9HYPO</name>
<proteinExistence type="predicted"/>
<feature type="region of interest" description="Disordered" evidence="1">
    <location>
        <begin position="146"/>
        <end position="273"/>
    </location>
</feature>
<feature type="compositionally biased region" description="Basic and acidic residues" evidence="1">
    <location>
        <begin position="542"/>
        <end position="561"/>
    </location>
</feature>
<feature type="compositionally biased region" description="Low complexity" evidence="1">
    <location>
        <begin position="442"/>
        <end position="460"/>
    </location>
</feature>
<dbReference type="Proteomes" id="UP000749293">
    <property type="component" value="Unassembled WGS sequence"/>
</dbReference>
<evidence type="ECO:0000313" key="3">
    <source>
        <dbReference type="Proteomes" id="UP000749293"/>
    </source>
</evidence>
<feature type="region of interest" description="Disordered" evidence="1">
    <location>
        <begin position="292"/>
        <end position="475"/>
    </location>
</feature>
<evidence type="ECO:0000256" key="1">
    <source>
        <dbReference type="SAM" id="MobiDB-lite"/>
    </source>
</evidence>
<protein>
    <submittedName>
        <fullName evidence="2">Wiskott-Aldrich syndrome protein</fullName>
    </submittedName>
</protein>
<feature type="compositionally biased region" description="Basic and acidic residues" evidence="1">
    <location>
        <begin position="316"/>
        <end position="363"/>
    </location>
</feature>
<dbReference type="GeneID" id="55971384"/>
<gene>
    <name evidence="2" type="ORF">GMORB2_5156</name>
</gene>
<feature type="compositionally biased region" description="Basic and acidic residues" evidence="1">
    <location>
        <begin position="84"/>
        <end position="101"/>
    </location>
</feature>
<dbReference type="OrthoDB" id="4775454at2759"/>
<feature type="compositionally biased region" description="Low complexity" evidence="1">
    <location>
        <begin position="578"/>
        <end position="593"/>
    </location>
</feature>
<sequence>MTATVVIVSQSSAPRLGGLARPTVMEYHLVTVDSVGGGNKDRSSLGSEASTPGLIDDKTDSEVSGDEDYQYHAHTAQLWDSFWRPDDQKRGHDVDPAKKDMCGGIGSGRTDSPAKSAGDRHGLTVAVKVDGGAGQALAHPRKQYPALIPSPQQHQRHRAQTDITPHRPAAAERPSSRSSGNGSSSSSSSSSSPPSSRARLPAANYPPFPKPLAIPTARKPITPSWESSRPQPPQKPPRPPRPDERLLLSPCLKQHEPSSSSSSSSNMTSTHLSSHVADLLITSPLSERYMGYRHGQTLESEEQVQEQLHSHIQMQRQKEHEQRMRAQRKAQKEQQDRQDRRDVGQQLRQEKILLEQHHREMKTQLRQKKSKPSLADYIPPPPPPPPCSDKPDRNLRSMKSAASIRPVQVSGEMARPKTSHGGDGDGGGGGGGGHPRPDTAESQPSSKAQHQHHQSSSAGSNGNGSGGSAAAALLLRRPKSSKTLCRLDSIEMKHQQYRQQHRPKTQQHCAGITPSPEPQSVFEDDSDDDGGGRSFFRFHKRATSDVRRVSRQHSQPDIDLRGRRRGLTTPSPTRGLMAPGPGAGSSATTTNSTADKKRSGADVFGRMLGRRSR</sequence>
<reference evidence="2" key="1">
    <citation type="submission" date="2020-03" db="EMBL/GenBank/DDBJ databases">
        <title>Site-based positive gene gene selection in Geosmithia morbida across the United States reveals a broad range of putative effectors and factors for local host and environmental adapation.</title>
        <authorList>
            <person name="Onufrak A."/>
            <person name="Murdoch R.W."/>
            <person name="Gazis R."/>
            <person name="Huff M."/>
            <person name="Staton M."/>
            <person name="Klingeman W."/>
            <person name="Hadziabdic D."/>
        </authorList>
    </citation>
    <scope>NUCLEOTIDE SEQUENCE</scope>
    <source>
        <strain evidence="2">1262</strain>
    </source>
</reference>
<feature type="compositionally biased region" description="Basic residues" evidence="1">
    <location>
        <begin position="495"/>
        <end position="505"/>
    </location>
</feature>
<dbReference type="EMBL" id="JAANYQ010000004">
    <property type="protein sequence ID" value="KAF4124490.1"/>
    <property type="molecule type" value="Genomic_DNA"/>
</dbReference>
<feature type="region of interest" description="Disordered" evidence="1">
    <location>
        <begin position="84"/>
        <end position="120"/>
    </location>
</feature>
<dbReference type="RefSeq" id="XP_035323142.1">
    <property type="nucleotide sequence ID" value="XM_035467130.1"/>
</dbReference>
<keyword evidence="3" id="KW-1185">Reference proteome</keyword>
<comment type="caution">
    <text evidence="2">The sequence shown here is derived from an EMBL/GenBank/DDBJ whole genome shotgun (WGS) entry which is preliminary data.</text>
</comment>
<feature type="region of interest" description="Disordered" evidence="1">
    <location>
        <begin position="35"/>
        <end position="65"/>
    </location>
</feature>
<feature type="compositionally biased region" description="Low complexity" evidence="1">
    <location>
        <begin position="258"/>
        <end position="273"/>
    </location>
</feature>
<dbReference type="AlphaFoldDB" id="A0A9P5D676"/>
<feature type="compositionally biased region" description="Pro residues" evidence="1">
    <location>
        <begin position="378"/>
        <end position="388"/>
    </location>
</feature>
<evidence type="ECO:0000313" key="2">
    <source>
        <dbReference type="EMBL" id="KAF4124490.1"/>
    </source>
</evidence>